<evidence type="ECO:0000313" key="2">
    <source>
        <dbReference type="Proteomes" id="UP000637628"/>
    </source>
</evidence>
<accession>A0ABQ3Z5T2</accession>
<protein>
    <submittedName>
        <fullName evidence="1">Uncharacterized protein</fullName>
    </submittedName>
</protein>
<name>A0ABQ3Z5T2_9ACTN</name>
<proteinExistence type="predicted"/>
<dbReference type="EMBL" id="BOML01000052">
    <property type="protein sequence ID" value="GIE05151.1"/>
    <property type="molecule type" value="Genomic_DNA"/>
</dbReference>
<gene>
    <name evidence="1" type="ORF">Adu01nite_65010</name>
</gene>
<evidence type="ECO:0000313" key="1">
    <source>
        <dbReference type="EMBL" id="GIE05151.1"/>
    </source>
</evidence>
<keyword evidence="2" id="KW-1185">Reference proteome</keyword>
<reference evidence="1 2" key="1">
    <citation type="submission" date="2021-01" db="EMBL/GenBank/DDBJ databases">
        <title>Whole genome shotgun sequence of Actinoplanes durhamensis NBRC 14914.</title>
        <authorList>
            <person name="Komaki H."/>
            <person name="Tamura T."/>
        </authorList>
    </citation>
    <scope>NUCLEOTIDE SEQUENCE [LARGE SCALE GENOMIC DNA]</scope>
    <source>
        <strain evidence="1 2">NBRC 14914</strain>
    </source>
</reference>
<comment type="caution">
    <text evidence="1">The sequence shown here is derived from an EMBL/GenBank/DDBJ whole genome shotgun (WGS) entry which is preliminary data.</text>
</comment>
<organism evidence="1 2">
    <name type="scientific">Paractinoplanes durhamensis</name>
    <dbReference type="NCBI Taxonomy" id="113563"/>
    <lineage>
        <taxon>Bacteria</taxon>
        <taxon>Bacillati</taxon>
        <taxon>Actinomycetota</taxon>
        <taxon>Actinomycetes</taxon>
        <taxon>Micromonosporales</taxon>
        <taxon>Micromonosporaceae</taxon>
        <taxon>Paractinoplanes</taxon>
    </lineage>
</organism>
<sequence>MEYAGAGTTEQWRPPAYKFADGRKDARISRGAGVAFSSEYFRAGHTLGGAARAATVMTLAARSV</sequence>
<dbReference type="Proteomes" id="UP000637628">
    <property type="component" value="Unassembled WGS sequence"/>
</dbReference>